<evidence type="ECO:0000256" key="2">
    <source>
        <dbReference type="ARBA" id="ARBA00022448"/>
    </source>
</evidence>
<organism evidence="11 12">
    <name type="scientific">Roseobacter denitrificans (strain ATCC 33942 / OCh 114)</name>
    <name type="common">Erythrobacter sp. (strain OCh 114)</name>
    <name type="synonym">Roseobacter denitrificans</name>
    <dbReference type="NCBI Taxonomy" id="375451"/>
    <lineage>
        <taxon>Bacteria</taxon>
        <taxon>Pseudomonadati</taxon>
        <taxon>Pseudomonadota</taxon>
        <taxon>Alphaproteobacteria</taxon>
        <taxon>Rhodobacterales</taxon>
        <taxon>Roseobacteraceae</taxon>
        <taxon>Roseobacter</taxon>
    </lineage>
</organism>
<dbReference type="Pfam" id="PF04290">
    <property type="entry name" value="DctQ"/>
    <property type="match status" value="1"/>
</dbReference>
<dbReference type="HOGENOM" id="CLU_086356_3_1_5"/>
<sequence>MSIVSEAIAIVPTLFSGSSWEKRSAFDKDGMWLFCFVATLVGGYLAHLFYKYVPFAEKHLERGLSVTMYLIIAGIICWGVIDRFVFSHQWSGSTTVPPFLFMVMAWFACSYNVKLRTHLSFSEFRAKMPPTGQMLTLTLDAALWLGFCWIAITTSLRFTALSADNFQLVDGVDDVMKWWFYLTVPIAFTLMSGRVIGNWLEDWNNFRSGTPIIKQAVIGGDV</sequence>
<proteinExistence type="inferred from homology"/>
<keyword evidence="7 9" id="KW-0472">Membrane</keyword>
<feature type="transmembrane region" description="Helical" evidence="9">
    <location>
        <begin position="62"/>
        <end position="81"/>
    </location>
</feature>
<evidence type="ECO:0000256" key="3">
    <source>
        <dbReference type="ARBA" id="ARBA00022475"/>
    </source>
</evidence>
<evidence type="ECO:0000256" key="4">
    <source>
        <dbReference type="ARBA" id="ARBA00022519"/>
    </source>
</evidence>
<comment type="subunit">
    <text evidence="9">The complex comprises the extracytoplasmic solute receptor protein and the two transmembrane proteins.</text>
</comment>
<comment type="similarity">
    <text evidence="8 9">Belongs to the TRAP transporter small permease family.</text>
</comment>
<keyword evidence="6 9" id="KW-1133">Transmembrane helix</keyword>
<protein>
    <recommendedName>
        <fullName evidence="9">TRAP transporter small permease protein</fullName>
    </recommendedName>
</protein>
<evidence type="ECO:0000256" key="6">
    <source>
        <dbReference type="ARBA" id="ARBA00022989"/>
    </source>
</evidence>
<feature type="transmembrane region" description="Helical" evidence="9">
    <location>
        <begin position="134"/>
        <end position="158"/>
    </location>
</feature>
<dbReference type="eggNOG" id="COG3090">
    <property type="taxonomic scope" value="Bacteria"/>
</dbReference>
<feature type="domain" description="Tripartite ATP-independent periplasmic transporters DctQ component" evidence="10">
    <location>
        <begin position="72"/>
        <end position="203"/>
    </location>
</feature>
<dbReference type="AlphaFoldDB" id="Q160Q0"/>
<dbReference type="PANTHER" id="PTHR35011">
    <property type="entry name" value="2,3-DIKETO-L-GULONATE TRAP TRANSPORTER SMALL PERMEASE PROTEIN YIAM"/>
    <property type="match status" value="1"/>
</dbReference>
<reference evidence="11 12" key="1">
    <citation type="journal article" date="2007" name="J. Bacteriol.">
        <title>The complete genome sequence of Roseobacter denitrificans reveals a mixotrophic rather than photosynthetic metabolism.</title>
        <authorList>
            <person name="Swingley W.D."/>
            <person name="Sadekar S."/>
            <person name="Mastrian S.D."/>
            <person name="Matthies H.J."/>
            <person name="Hao J."/>
            <person name="Ramos H."/>
            <person name="Acharya C.R."/>
            <person name="Conrad A.L."/>
            <person name="Taylor H.L."/>
            <person name="Dejesa L.C."/>
            <person name="Shah M.K."/>
            <person name="O'huallachain M.E."/>
            <person name="Lince M.T."/>
            <person name="Blankenship R.E."/>
            <person name="Beatty J.T."/>
            <person name="Touchman J.W."/>
        </authorList>
    </citation>
    <scope>NUCLEOTIDE SEQUENCE [LARGE SCALE GENOMIC DNA]</scope>
    <source>
        <strain evidence="12">ATCC 33942 / OCh 114</strain>
    </source>
</reference>
<feature type="transmembrane region" description="Helical" evidence="9">
    <location>
        <begin position="30"/>
        <end position="50"/>
    </location>
</feature>
<dbReference type="GO" id="GO:0022857">
    <property type="term" value="F:transmembrane transporter activity"/>
    <property type="evidence" value="ECO:0007669"/>
    <property type="project" value="UniProtKB-UniRule"/>
</dbReference>
<evidence type="ECO:0000256" key="7">
    <source>
        <dbReference type="ARBA" id="ARBA00023136"/>
    </source>
</evidence>
<keyword evidence="2 9" id="KW-0813">Transport</keyword>
<evidence type="ECO:0000313" key="11">
    <source>
        <dbReference type="EMBL" id="ABG33543.1"/>
    </source>
</evidence>
<dbReference type="KEGG" id="rde:RD1_4101"/>
<keyword evidence="5 9" id="KW-0812">Transmembrane</keyword>
<keyword evidence="12" id="KW-1185">Reference proteome</keyword>
<name>Q160Q0_ROSDO</name>
<gene>
    <name evidence="11" type="ordered locus">RD1_4101</name>
</gene>
<dbReference type="EMBL" id="CP000362">
    <property type="protein sequence ID" value="ABG33543.1"/>
    <property type="molecule type" value="Genomic_DNA"/>
</dbReference>
<dbReference type="RefSeq" id="WP_011570153.1">
    <property type="nucleotide sequence ID" value="NC_008209.1"/>
</dbReference>
<dbReference type="STRING" id="375451.RD1_4101"/>
<feature type="transmembrane region" description="Helical" evidence="9">
    <location>
        <begin position="96"/>
        <end position="113"/>
    </location>
</feature>
<comment type="caution">
    <text evidence="9">Lacks conserved residue(s) required for the propagation of feature annotation.</text>
</comment>
<comment type="function">
    <text evidence="9">Part of the tripartite ATP-independent periplasmic (TRAP) transport system.</text>
</comment>
<keyword evidence="3" id="KW-1003">Cell membrane</keyword>
<dbReference type="InterPro" id="IPR007387">
    <property type="entry name" value="TRAP_DctQ"/>
</dbReference>
<comment type="subcellular location">
    <subcellularLocation>
        <location evidence="1 9">Cell inner membrane</location>
        <topology evidence="1 9">Multi-pass membrane protein</topology>
    </subcellularLocation>
</comment>
<feature type="transmembrane region" description="Helical" evidence="9">
    <location>
        <begin position="178"/>
        <end position="197"/>
    </location>
</feature>
<dbReference type="InterPro" id="IPR055348">
    <property type="entry name" value="DctQ"/>
</dbReference>
<evidence type="ECO:0000313" key="12">
    <source>
        <dbReference type="Proteomes" id="UP000007029"/>
    </source>
</evidence>
<evidence type="ECO:0000259" key="10">
    <source>
        <dbReference type="Pfam" id="PF04290"/>
    </source>
</evidence>
<dbReference type="GO" id="GO:0005886">
    <property type="term" value="C:plasma membrane"/>
    <property type="evidence" value="ECO:0007669"/>
    <property type="project" value="UniProtKB-SubCell"/>
</dbReference>
<accession>Q160Q0</accession>
<dbReference type="OrthoDB" id="6116361at2"/>
<evidence type="ECO:0000256" key="8">
    <source>
        <dbReference type="ARBA" id="ARBA00038436"/>
    </source>
</evidence>
<dbReference type="Proteomes" id="UP000007029">
    <property type="component" value="Chromosome"/>
</dbReference>
<keyword evidence="4 9" id="KW-0997">Cell inner membrane</keyword>
<evidence type="ECO:0000256" key="5">
    <source>
        <dbReference type="ARBA" id="ARBA00022692"/>
    </source>
</evidence>
<evidence type="ECO:0000256" key="9">
    <source>
        <dbReference type="RuleBase" id="RU369079"/>
    </source>
</evidence>
<evidence type="ECO:0000256" key="1">
    <source>
        <dbReference type="ARBA" id="ARBA00004429"/>
    </source>
</evidence>